<dbReference type="GeneID" id="70127506"/>
<keyword evidence="3" id="KW-1185">Reference proteome</keyword>
<dbReference type="GO" id="GO:0044183">
    <property type="term" value="F:protein folding chaperone"/>
    <property type="evidence" value="ECO:0007669"/>
    <property type="project" value="TreeGrafter"/>
</dbReference>
<dbReference type="InterPro" id="IPR018253">
    <property type="entry name" value="DnaJ_domain_CS"/>
</dbReference>
<dbReference type="PANTHER" id="PTHR43948:SF10">
    <property type="entry name" value="MRJ, ISOFORM E"/>
    <property type="match status" value="1"/>
</dbReference>
<organism evidence="2 3">
    <name type="scientific">Truncatella angustata</name>
    <dbReference type="NCBI Taxonomy" id="152316"/>
    <lineage>
        <taxon>Eukaryota</taxon>
        <taxon>Fungi</taxon>
        <taxon>Dikarya</taxon>
        <taxon>Ascomycota</taxon>
        <taxon>Pezizomycotina</taxon>
        <taxon>Sordariomycetes</taxon>
        <taxon>Xylariomycetidae</taxon>
        <taxon>Amphisphaeriales</taxon>
        <taxon>Sporocadaceae</taxon>
        <taxon>Truncatella</taxon>
    </lineage>
</organism>
<dbReference type="GO" id="GO:0005634">
    <property type="term" value="C:nucleus"/>
    <property type="evidence" value="ECO:0007669"/>
    <property type="project" value="TreeGrafter"/>
</dbReference>
<dbReference type="Pfam" id="PF00226">
    <property type="entry name" value="DnaJ"/>
    <property type="match status" value="1"/>
</dbReference>
<dbReference type="PRINTS" id="PR00625">
    <property type="entry name" value="JDOMAIN"/>
</dbReference>
<dbReference type="Proteomes" id="UP000758603">
    <property type="component" value="Unassembled WGS sequence"/>
</dbReference>
<dbReference type="OrthoDB" id="10250354at2759"/>
<dbReference type="EMBL" id="JAGPXC010000009">
    <property type="protein sequence ID" value="KAH6646911.1"/>
    <property type="molecule type" value="Genomic_DNA"/>
</dbReference>
<dbReference type="GO" id="GO:0005737">
    <property type="term" value="C:cytoplasm"/>
    <property type="evidence" value="ECO:0007669"/>
    <property type="project" value="TreeGrafter"/>
</dbReference>
<accession>A0A9P8UCN5</accession>
<name>A0A9P8UCN5_9PEZI</name>
<dbReference type="PANTHER" id="PTHR43948">
    <property type="entry name" value="DNAJ HOMOLOG SUBFAMILY B"/>
    <property type="match status" value="1"/>
</dbReference>
<dbReference type="Gene3D" id="1.10.287.110">
    <property type="entry name" value="DnaJ domain"/>
    <property type="match status" value="1"/>
</dbReference>
<dbReference type="CDD" id="cd06257">
    <property type="entry name" value="DnaJ"/>
    <property type="match status" value="1"/>
</dbReference>
<comment type="caution">
    <text evidence="2">The sequence shown here is derived from an EMBL/GenBank/DDBJ whole genome shotgun (WGS) entry which is preliminary data.</text>
</comment>
<feature type="domain" description="J" evidence="1">
    <location>
        <begin position="4"/>
        <end position="66"/>
    </location>
</feature>
<dbReference type="SUPFAM" id="SSF46565">
    <property type="entry name" value="Chaperone J-domain"/>
    <property type="match status" value="1"/>
</dbReference>
<dbReference type="PROSITE" id="PS50076">
    <property type="entry name" value="DNAJ_2"/>
    <property type="match status" value="1"/>
</dbReference>
<dbReference type="GO" id="GO:0051087">
    <property type="term" value="F:protein-folding chaperone binding"/>
    <property type="evidence" value="ECO:0007669"/>
    <property type="project" value="TreeGrafter"/>
</dbReference>
<dbReference type="PROSITE" id="PS00636">
    <property type="entry name" value="DNAJ_1"/>
    <property type="match status" value="1"/>
</dbReference>
<dbReference type="AlphaFoldDB" id="A0A9P8UCN5"/>
<sequence length="66" mass="7584">MLEDYYALLGIPRSANDAAIRSSYRRLALLTHPDKNRGNPTATRRFQQVAVAYETLKDPSKRKVYD</sequence>
<evidence type="ECO:0000313" key="3">
    <source>
        <dbReference type="Proteomes" id="UP000758603"/>
    </source>
</evidence>
<evidence type="ECO:0000259" key="1">
    <source>
        <dbReference type="PROSITE" id="PS50076"/>
    </source>
</evidence>
<protein>
    <submittedName>
        <fullName evidence="2">Chaperone, dnaj-like protein</fullName>
    </submittedName>
</protein>
<dbReference type="InterPro" id="IPR036869">
    <property type="entry name" value="J_dom_sf"/>
</dbReference>
<feature type="non-terminal residue" evidence="2">
    <location>
        <position position="66"/>
    </location>
</feature>
<reference evidence="2" key="1">
    <citation type="journal article" date="2021" name="Nat. Commun.">
        <title>Genetic determinants of endophytism in the Arabidopsis root mycobiome.</title>
        <authorList>
            <person name="Mesny F."/>
            <person name="Miyauchi S."/>
            <person name="Thiergart T."/>
            <person name="Pickel B."/>
            <person name="Atanasova L."/>
            <person name="Karlsson M."/>
            <person name="Huettel B."/>
            <person name="Barry K.W."/>
            <person name="Haridas S."/>
            <person name="Chen C."/>
            <person name="Bauer D."/>
            <person name="Andreopoulos W."/>
            <person name="Pangilinan J."/>
            <person name="LaButti K."/>
            <person name="Riley R."/>
            <person name="Lipzen A."/>
            <person name="Clum A."/>
            <person name="Drula E."/>
            <person name="Henrissat B."/>
            <person name="Kohler A."/>
            <person name="Grigoriev I.V."/>
            <person name="Martin F.M."/>
            <person name="Hacquard S."/>
        </authorList>
    </citation>
    <scope>NUCLEOTIDE SEQUENCE</scope>
    <source>
        <strain evidence="2">MPI-SDFR-AT-0073</strain>
    </source>
</reference>
<dbReference type="GO" id="GO:0051082">
    <property type="term" value="F:unfolded protein binding"/>
    <property type="evidence" value="ECO:0007669"/>
    <property type="project" value="TreeGrafter"/>
</dbReference>
<gene>
    <name evidence="2" type="ORF">BKA67DRAFT_524806</name>
</gene>
<dbReference type="RefSeq" id="XP_045953425.1">
    <property type="nucleotide sequence ID" value="XM_046098614.1"/>
</dbReference>
<dbReference type="InterPro" id="IPR001623">
    <property type="entry name" value="DnaJ_domain"/>
</dbReference>
<dbReference type="SMART" id="SM00271">
    <property type="entry name" value="DnaJ"/>
    <property type="match status" value="1"/>
</dbReference>
<proteinExistence type="predicted"/>
<evidence type="ECO:0000313" key="2">
    <source>
        <dbReference type="EMBL" id="KAH6646911.1"/>
    </source>
</evidence>